<organism evidence="3 4">
    <name type="scientific">Gymnopilus junonius</name>
    <name type="common">Spectacular rustgill mushroom</name>
    <name type="synonym">Gymnopilus spectabilis subsp. junonius</name>
    <dbReference type="NCBI Taxonomy" id="109634"/>
    <lineage>
        <taxon>Eukaryota</taxon>
        <taxon>Fungi</taxon>
        <taxon>Dikarya</taxon>
        <taxon>Basidiomycota</taxon>
        <taxon>Agaricomycotina</taxon>
        <taxon>Agaricomycetes</taxon>
        <taxon>Agaricomycetidae</taxon>
        <taxon>Agaricales</taxon>
        <taxon>Agaricineae</taxon>
        <taxon>Hymenogastraceae</taxon>
        <taxon>Gymnopilus</taxon>
    </lineage>
</organism>
<dbReference type="OrthoDB" id="2746456at2759"/>
<comment type="caution">
    <text evidence="3">The sequence shown here is derived from an EMBL/GenBank/DDBJ whole genome shotgun (WGS) entry which is preliminary data.</text>
</comment>
<feature type="compositionally biased region" description="Basic and acidic residues" evidence="1">
    <location>
        <begin position="40"/>
        <end position="54"/>
    </location>
</feature>
<keyword evidence="4" id="KW-1185">Reference proteome</keyword>
<protein>
    <recommendedName>
        <fullName evidence="2">BTB domain-containing protein</fullName>
    </recommendedName>
</protein>
<gene>
    <name evidence="3" type="ORF">CPB84DRAFT_1798042</name>
</gene>
<dbReference type="InterPro" id="IPR000210">
    <property type="entry name" value="BTB/POZ_dom"/>
</dbReference>
<evidence type="ECO:0000256" key="1">
    <source>
        <dbReference type="SAM" id="MobiDB-lite"/>
    </source>
</evidence>
<dbReference type="Proteomes" id="UP000724874">
    <property type="component" value="Unassembled WGS sequence"/>
</dbReference>
<evidence type="ECO:0000259" key="2">
    <source>
        <dbReference type="PROSITE" id="PS50097"/>
    </source>
</evidence>
<proteinExistence type="predicted"/>
<feature type="compositionally biased region" description="Polar residues" evidence="1">
    <location>
        <begin position="1"/>
        <end position="19"/>
    </location>
</feature>
<evidence type="ECO:0000313" key="4">
    <source>
        <dbReference type="Proteomes" id="UP000724874"/>
    </source>
</evidence>
<accession>A0A9P5TFE3</accession>
<evidence type="ECO:0000313" key="3">
    <source>
        <dbReference type="EMBL" id="KAF8873967.1"/>
    </source>
</evidence>
<name>A0A9P5TFE3_GYMJU</name>
<dbReference type="PROSITE" id="PS50097">
    <property type="entry name" value="BTB"/>
    <property type="match status" value="1"/>
</dbReference>
<feature type="domain" description="BTB" evidence="2">
    <location>
        <begin position="79"/>
        <end position="131"/>
    </location>
</feature>
<feature type="region of interest" description="Disordered" evidence="1">
    <location>
        <begin position="1"/>
        <end position="71"/>
    </location>
</feature>
<dbReference type="EMBL" id="JADNYJ010000224">
    <property type="protein sequence ID" value="KAF8873967.1"/>
    <property type="molecule type" value="Genomic_DNA"/>
</dbReference>
<reference evidence="3" key="1">
    <citation type="submission" date="2020-11" db="EMBL/GenBank/DDBJ databases">
        <authorList>
            <consortium name="DOE Joint Genome Institute"/>
            <person name="Ahrendt S."/>
            <person name="Riley R."/>
            <person name="Andreopoulos W."/>
            <person name="LaButti K."/>
            <person name="Pangilinan J."/>
            <person name="Ruiz-duenas F.J."/>
            <person name="Barrasa J.M."/>
            <person name="Sanchez-Garcia M."/>
            <person name="Camarero S."/>
            <person name="Miyauchi S."/>
            <person name="Serrano A."/>
            <person name="Linde D."/>
            <person name="Babiker R."/>
            <person name="Drula E."/>
            <person name="Ayuso-Fernandez I."/>
            <person name="Pacheco R."/>
            <person name="Padilla G."/>
            <person name="Ferreira P."/>
            <person name="Barriuso J."/>
            <person name="Kellner H."/>
            <person name="Castanera R."/>
            <person name="Alfaro M."/>
            <person name="Ramirez L."/>
            <person name="Pisabarro A.G."/>
            <person name="Kuo A."/>
            <person name="Tritt A."/>
            <person name="Lipzen A."/>
            <person name="He G."/>
            <person name="Yan M."/>
            <person name="Ng V."/>
            <person name="Cullen D."/>
            <person name="Martin F."/>
            <person name="Rosso M.-N."/>
            <person name="Henrissat B."/>
            <person name="Hibbett D."/>
            <person name="Martinez A.T."/>
            <person name="Grigoriev I.V."/>
        </authorList>
    </citation>
    <scope>NUCLEOTIDE SEQUENCE</scope>
    <source>
        <strain evidence="3">AH 44721</strain>
    </source>
</reference>
<sequence>MSTNSDTRPNGGQYENESSLVLGLLGGDVDEPLKTNENLKNPDSEPNKKRKFEEGSETGKPLKKRPTYTKDDTYYLPDGNVLLQIGQVRFKLHKSRLSSQSQWFRFLFTRKACSLLGDDFQDHEEIDQVISTADTVDGYDLFYLDLPGVPQVSQFVELLTCMDNAITYLKKEPTFPTINDILQAAYFFHFDSFSTPLDMLENIVCITPHAVEAVNLGILRCAMDKLEDLPRKDLILLLKVQKELVLTWDSIIPLTEHICDEPDCMKIRTVNSAITWRKKHPFDPIYVIHKLIKQDWLAKGFCLAKEKEAIAKLKVERSKIWANLKIWLELEDELV</sequence>
<dbReference type="AlphaFoldDB" id="A0A9P5TFE3"/>